<keyword evidence="1" id="KW-0812">Transmembrane</keyword>
<name>A0A6N8L249_9SPHI</name>
<sequence>MKNSLVTGLLVGAIFPILAYVLQTYTQLQQELMPTKPTGFYVLAATVNLVTAWITYKKGWDKFATGLILATFLGMLALVFTKNIAI</sequence>
<feature type="transmembrane region" description="Helical" evidence="1">
    <location>
        <begin position="38"/>
        <end position="56"/>
    </location>
</feature>
<keyword evidence="1" id="KW-1133">Transmembrane helix</keyword>
<dbReference type="RefSeq" id="WP_160369888.1">
    <property type="nucleotide sequence ID" value="NZ_WSQA01000011.1"/>
</dbReference>
<dbReference type="OrthoDB" id="711457at2"/>
<reference evidence="2 3" key="1">
    <citation type="submission" date="2019-12" db="EMBL/GenBank/DDBJ databases">
        <authorList>
            <person name="Dong K."/>
        </authorList>
    </citation>
    <scope>NUCLEOTIDE SEQUENCE [LARGE SCALE GENOMIC DNA]</scope>
    <source>
        <strain evidence="2 3">JCM 31225</strain>
    </source>
</reference>
<dbReference type="AlphaFoldDB" id="A0A6N8L249"/>
<evidence type="ECO:0000256" key="1">
    <source>
        <dbReference type="SAM" id="Phobius"/>
    </source>
</evidence>
<protein>
    <submittedName>
        <fullName evidence="2">Uncharacterized protein</fullName>
    </submittedName>
</protein>
<gene>
    <name evidence="2" type="ORF">GQF63_14105</name>
</gene>
<accession>A0A6N8L249</accession>
<organism evidence="2 3">
    <name type="scientific">Sphingobacterium humi</name>
    <dbReference type="NCBI Taxonomy" id="1796905"/>
    <lineage>
        <taxon>Bacteria</taxon>
        <taxon>Pseudomonadati</taxon>
        <taxon>Bacteroidota</taxon>
        <taxon>Sphingobacteriia</taxon>
        <taxon>Sphingobacteriales</taxon>
        <taxon>Sphingobacteriaceae</taxon>
        <taxon>Sphingobacterium</taxon>
    </lineage>
</organism>
<comment type="caution">
    <text evidence="2">The sequence shown here is derived from an EMBL/GenBank/DDBJ whole genome shotgun (WGS) entry which is preliminary data.</text>
</comment>
<dbReference type="Proteomes" id="UP000435036">
    <property type="component" value="Unassembled WGS sequence"/>
</dbReference>
<evidence type="ECO:0000313" key="3">
    <source>
        <dbReference type="Proteomes" id="UP000435036"/>
    </source>
</evidence>
<dbReference type="EMBL" id="WSQA01000011">
    <property type="protein sequence ID" value="MVZ63164.1"/>
    <property type="molecule type" value="Genomic_DNA"/>
</dbReference>
<keyword evidence="1" id="KW-0472">Membrane</keyword>
<feature type="transmembrane region" description="Helical" evidence="1">
    <location>
        <begin position="63"/>
        <end position="81"/>
    </location>
</feature>
<keyword evidence="3" id="KW-1185">Reference proteome</keyword>
<evidence type="ECO:0000313" key="2">
    <source>
        <dbReference type="EMBL" id="MVZ63164.1"/>
    </source>
</evidence>
<proteinExistence type="predicted"/>